<dbReference type="AlphaFoldDB" id="A0A8H9GE41"/>
<evidence type="ECO:0000313" key="3">
    <source>
        <dbReference type="Proteomes" id="UP000655589"/>
    </source>
</evidence>
<sequence>MRGITLPDMPASFPLTRRRLVLGLALVLVVVAAVVAAFALRGGVDPVAAGASASPSATVSPTGDAPEGGTDDGTSDGGSDDDGADEGADAEQGGGDSGGEGGKEGGNEPAARETLEPRPFDAEATPQPGVTVAVAEVEKVEGEANLPGEVGGPALRFTIDVTNGTGETLDLRTIVVNAYYGADRTPANQLLKPGGKAFEAETADGRTARGAFVFTVPADQQDRVELEVDPGIGSPVIIFTGA</sequence>
<proteinExistence type="predicted"/>
<feature type="compositionally biased region" description="Acidic residues" evidence="1">
    <location>
        <begin position="69"/>
        <end position="89"/>
    </location>
</feature>
<name>A0A8H9GE41_9MICO</name>
<feature type="compositionally biased region" description="Low complexity" evidence="1">
    <location>
        <begin position="48"/>
        <end position="63"/>
    </location>
</feature>
<accession>A0A8H9GE41</accession>
<comment type="caution">
    <text evidence="2">The sequence shown here is derived from an EMBL/GenBank/DDBJ whole genome shotgun (WGS) entry which is preliminary data.</text>
</comment>
<gene>
    <name evidence="2" type="ORF">GCM10010102_06090</name>
</gene>
<evidence type="ECO:0000256" key="1">
    <source>
        <dbReference type="SAM" id="MobiDB-lite"/>
    </source>
</evidence>
<keyword evidence="3" id="KW-1185">Reference proteome</keyword>
<feature type="compositionally biased region" description="Basic and acidic residues" evidence="1">
    <location>
        <begin position="101"/>
        <end position="113"/>
    </location>
</feature>
<dbReference type="EMBL" id="BMPT01000002">
    <property type="protein sequence ID" value="GGM13290.1"/>
    <property type="molecule type" value="Genomic_DNA"/>
</dbReference>
<reference evidence="2" key="2">
    <citation type="submission" date="2020-09" db="EMBL/GenBank/DDBJ databases">
        <authorList>
            <person name="Sun Q."/>
            <person name="Ohkuma M."/>
        </authorList>
    </citation>
    <scope>NUCLEOTIDE SEQUENCE</scope>
    <source>
        <strain evidence="2">JCM 3051</strain>
    </source>
</reference>
<evidence type="ECO:0008006" key="4">
    <source>
        <dbReference type="Google" id="ProtNLM"/>
    </source>
</evidence>
<organism evidence="2 3">
    <name type="scientific">Promicromonospora citrea</name>
    <dbReference type="NCBI Taxonomy" id="43677"/>
    <lineage>
        <taxon>Bacteria</taxon>
        <taxon>Bacillati</taxon>
        <taxon>Actinomycetota</taxon>
        <taxon>Actinomycetes</taxon>
        <taxon>Micrococcales</taxon>
        <taxon>Promicromonosporaceae</taxon>
        <taxon>Promicromonospora</taxon>
    </lineage>
</organism>
<protein>
    <recommendedName>
        <fullName evidence="4">DUF4352 domain-containing protein</fullName>
    </recommendedName>
</protein>
<feature type="region of interest" description="Disordered" evidence="1">
    <location>
        <begin position="48"/>
        <end position="113"/>
    </location>
</feature>
<dbReference type="Proteomes" id="UP000655589">
    <property type="component" value="Unassembled WGS sequence"/>
</dbReference>
<reference evidence="2" key="1">
    <citation type="journal article" date="2014" name="Int. J. Syst. Evol. Microbiol.">
        <title>Complete genome sequence of Corynebacterium casei LMG S-19264T (=DSM 44701T), isolated from a smear-ripened cheese.</title>
        <authorList>
            <consortium name="US DOE Joint Genome Institute (JGI-PGF)"/>
            <person name="Walter F."/>
            <person name="Albersmeier A."/>
            <person name="Kalinowski J."/>
            <person name="Ruckert C."/>
        </authorList>
    </citation>
    <scope>NUCLEOTIDE SEQUENCE</scope>
    <source>
        <strain evidence="2">JCM 3051</strain>
    </source>
</reference>
<evidence type="ECO:0000313" key="2">
    <source>
        <dbReference type="EMBL" id="GGM13290.1"/>
    </source>
</evidence>